<comment type="cofactor">
    <cofactor evidence="2">
        <name>Mn(2+)</name>
        <dbReference type="ChEBI" id="CHEBI:29035"/>
    </cofactor>
</comment>
<feature type="domain" description="Glycosyl hydrolase family 4 C-terminal" evidence="10">
    <location>
        <begin position="217"/>
        <end position="440"/>
    </location>
</feature>
<evidence type="ECO:0000256" key="8">
    <source>
        <dbReference type="ARBA" id="ARBA00023277"/>
    </source>
</evidence>
<dbReference type="InterPro" id="IPR015955">
    <property type="entry name" value="Lactate_DH/Glyco_Ohase_4_C"/>
</dbReference>
<keyword evidence="4" id="KW-0479">Metal-binding</keyword>
<keyword evidence="6" id="KW-0520">NAD</keyword>
<keyword evidence="5 11" id="KW-0378">Hydrolase</keyword>
<dbReference type="KEGG" id="hlr:HALLA_02985"/>
<keyword evidence="12" id="KW-1185">Reference proteome</keyword>
<evidence type="ECO:0000256" key="2">
    <source>
        <dbReference type="ARBA" id="ARBA00001936"/>
    </source>
</evidence>
<dbReference type="SUPFAM" id="SSF51735">
    <property type="entry name" value="NAD(P)-binding Rossmann-fold domains"/>
    <property type="match status" value="1"/>
</dbReference>
<dbReference type="OrthoDB" id="92947at2157"/>
<dbReference type="PANTHER" id="PTHR32092">
    <property type="entry name" value="6-PHOSPHO-BETA-GLUCOSIDASE-RELATED"/>
    <property type="match status" value="1"/>
</dbReference>
<dbReference type="EMBL" id="CP007056">
    <property type="protein sequence ID" value="AHG01365.1"/>
    <property type="molecule type" value="Genomic_DNA"/>
</dbReference>
<dbReference type="GO" id="GO:0005975">
    <property type="term" value="P:carbohydrate metabolic process"/>
    <property type="evidence" value="ECO:0007669"/>
    <property type="project" value="InterPro"/>
</dbReference>
<evidence type="ECO:0000256" key="1">
    <source>
        <dbReference type="ARBA" id="ARBA00001911"/>
    </source>
</evidence>
<dbReference type="PANTHER" id="PTHR32092:SF2">
    <property type="entry name" value="ALPHA-GALACTURONIDASE"/>
    <property type="match status" value="1"/>
</dbReference>
<dbReference type="SUPFAM" id="SSF56327">
    <property type="entry name" value="LDH C-terminal domain-like"/>
    <property type="match status" value="1"/>
</dbReference>
<dbReference type="GO" id="GO:0016616">
    <property type="term" value="F:oxidoreductase activity, acting on the CH-OH group of donors, NAD or NADP as acceptor"/>
    <property type="evidence" value="ECO:0007669"/>
    <property type="project" value="InterPro"/>
</dbReference>
<keyword evidence="11" id="KW-0614">Plasmid</keyword>
<dbReference type="GO" id="GO:0004553">
    <property type="term" value="F:hydrolase activity, hydrolyzing O-glycosyl compounds"/>
    <property type="evidence" value="ECO:0007669"/>
    <property type="project" value="InterPro"/>
</dbReference>
<protein>
    <submittedName>
        <fullName evidence="11">Glycoside hydrolase family 4</fullName>
    </submittedName>
</protein>
<proteinExistence type="inferred from homology"/>
<geneLocation type="plasmid" evidence="12">
    <name>1</name>
</geneLocation>
<evidence type="ECO:0000259" key="10">
    <source>
        <dbReference type="Pfam" id="PF11975"/>
    </source>
</evidence>
<evidence type="ECO:0000256" key="4">
    <source>
        <dbReference type="ARBA" id="ARBA00022723"/>
    </source>
</evidence>
<dbReference type="PATRIC" id="fig|797299.3.peg.3111"/>
<dbReference type="Proteomes" id="UP000019024">
    <property type="component" value="Plasmid unnamed"/>
</dbReference>
<dbReference type="InterPro" id="IPR001088">
    <property type="entry name" value="Glyco_hydro_4"/>
</dbReference>
<evidence type="ECO:0000256" key="6">
    <source>
        <dbReference type="ARBA" id="ARBA00023027"/>
    </source>
</evidence>
<comment type="cofactor">
    <cofactor evidence="1">
        <name>NAD(+)</name>
        <dbReference type="ChEBI" id="CHEBI:57540"/>
    </cofactor>
</comment>
<dbReference type="eggNOG" id="arCOG06070">
    <property type="taxonomic scope" value="Archaea"/>
</dbReference>
<dbReference type="InterPro" id="IPR036291">
    <property type="entry name" value="NAD(P)-bd_dom_sf"/>
</dbReference>
<reference evidence="11 12" key="1">
    <citation type="submission" date="2014-01" db="EMBL/GenBank/DDBJ databases">
        <authorList>
            <consortium name="DOE Joint Genome Institute"/>
            <person name="Anderson I."/>
            <person name="Huntemann M."/>
            <person name="Han J."/>
            <person name="Chen A."/>
            <person name="Kyrpides N."/>
            <person name="Mavromatis K."/>
            <person name="Markowitz V."/>
            <person name="Palaniappan K."/>
            <person name="Ivanova N."/>
            <person name="Schaumberg A."/>
            <person name="Pati A."/>
            <person name="Liolios K."/>
            <person name="Nordberg H.P."/>
            <person name="Cantor M.N."/>
            <person name="Hua S.X."/>
            <person name="Woyke T."/>
        </authorList>
    </citation>
    <scope>NUCLEOTIDE SEQUENCE [LARGE SCALE GENOMIC DNA]</scope>
    <source>
        <strain evidence="11 12">XH-48</strain>
        <plasmid evidence="12">1</plasmid>
    </source>
</reference>
<keyword evidence="8" id="KW-0119">Carbohydrate metabolism</keyword>
<dbReference type="RefSeq" id="WP_049954282.1">
    <property type="nucleotide sequence ID" value="NZ_CP007056.1"/>
</dbReference>
<dbReference type="PRINTS" id="PR00732">
    <property type="entry name" value="GLHYDRLASE4"/>
</dbReference>
<dbReference type="Pfam" id="PF02056">
    <property type="entry name" value="Glyco_hydro_4"/>
    <property type="match status" value="1"/>
</dbReference>
<keyword evidence="9" id="KW-0326">Glycosidase</keyword>
<dbReference type="HOGENOM" id="CLU_045951_1_1_2"/>
<gene>
    <name evidence="11" type="ORF">HALLA_02985</name>
</gene>
<keyword evidence="7" id="KW-0464">Manganese</keyword>
<dbReference type="InterPro" id="IPR022616">
    <property type="entry name" value="Glyco_hydro_4_C"/>
</dbReference>
<dbReference type="InterPro" id="IPR053715">
    <property type="entry name" value="GH4_Enzyme_sf"/>
</dbReference>
<evidence type="ECO:0000256" key="7">
    <source>
        <dbReference type="ARBA" id="ARBA00023211"/>
    </source>
</evidence>
<dbReference type="AlphaFoldDB" id="W0JVV5"/>
<evidence type="ECO:0000256" key="3">
    <source>
        <dbReference type="ARBA" id="ARBA00010141"/>
    </source>
</evidence>
<dbReference type="Pfam" id="PF11975">
    <property type="entry name" value="Glyco_hydro_4C"/>
    <property type="match status" value="1"/>
</dbReference>
<comment type="similarity">
    <text evidence="3">Belongs to the glycosyl hydrolase 4 family.</text>
</comment>
<sequence length="475" mass="53254">MHQLEERSSSQSQRSAKIGYIGGGSRGWAHTLINDLLQCDDLVGTVSLYDVEYEAAEQNAELANGLVDRPEATGDWSFEACRDIDEALDGADFVICSIQDPIEETFVHDIDVPQEYGIYQPVADTVGPGGVLRSMRAIPQYREIAATVRERCPDAWVINYTNPMTVCTRALYEEYPDINAIGLCHEVFAIQRMLADVAETYVDEADDVAGEEINVNVKGINHFTWIDDVHWNGHDVFQYLEQELEERKPIPSFEPGDFEDESYWTNHHEVAFDLYDRFGVLGAAGDRHLAEFVPWYLDIDDPEEIQRWGFRLTPSSARTTDTEGPAKMEQYLSGDEAFEFTESGEEVVDIMRALVGLEPIKTHVNYPNRGQTPDLPTGAVVETNAMITGSGVAPITAGELPREVRSMVLRAIHNQETLIEAGFAGDLDLAFQAFLNDALVTIGREEARDLFVELVDLEREYLQAYDLADADVLER</sequence>
<dbReference type="Gene3D" id="3.90.1820.10">
    <property type="entry name" value="AglA-like glucosidase"/>
    <property type="match status" value="1"/>
</dbReference>
<evidence type="ECO:0000256" key="9">
    <source>
        <dbReference type="ARBA" id="ARBA00023295"/>
    </source>
</evidence>
<evidence type="ECO:0000313" key="12">
    <source>
        <dbReference type="Proteomes" id="UP000019024"/>
    </source>
</evidence>
<accession>W0JVV5</accession>
<dbReference type="GeneID" id="25146778"/>
<organism evidence="11 12">
    <name type="scientific">Halostagnicola larsenii XH-48</name>
    <dbReference type="NCBI Taxonomy" id="797299"/>
    <lineage>
        <taxon>Archaea</taxon>
        <taxon>Methanobacteriati</taxon>
        <taxon>Methanobacteriota</taxon>
        <taxon>Stenosarchaea group</taxon>
        <taxon>Halobacteria</taxon>
        <taxon>Halobacteriales</taxon>
        <taxon>Natrialbaceae</taxon>
        <taxon>Halostagnicola</taxon>
    </lineage>
</organism>
<evidence type="ECO:0000313" key="11">
    <source>
        <dbReference type="EMBL" id="AHG01365.1"/>
    </source>
</evidence>
<dbReference type="GO" id="GO:0046872">
    <property type="term" value="F:metal ion binding"/>
    <property type="evidence" value="ECO:0007669"/>
    <property type="project" value="UniProtKB-KW"/>
</dbReference>
<name>W0JVV5_9EURY</name>
<evidence type="ECO:0000256" key="5">
    <source>
        <dbReference type="ARBA" id="ARBA00022801"/>
    </source>
</evidence>